<keyword evidence="2" id="KW-1133">Transmembrane helix</keyword>
<evidence type="ECO:0000313" key="4">
    <source>
        <dbReference type="Proteomes" id="UP000215086"/>
    </source>
</evidence>
<dbReference type="EMBL" id="CP018477">
    <property type="protein sequence ID" value="ASV73616.1"/>
    <property type="molecule type" value="Genomic_DNA"/>
</dbReference>
<dbReference type="AlphaFoldDB" id="A0A286RCC6"/>
<dbReference type="Proteomes" id="UP000215086">
    <property type="component" value="Chromosome"/>
</dbReference>
<proteinExistence type="predicted"/>
<protein>
    <submittedName>
        <fullName evidence="3">Uncharacterized protein</fullName>
    </submittedName>
</protein>
<organism evidence="3 4">
    <name type="scientific">Thermogutta terrifontis</name>
    <dbReference type="NCBI Taxonomy" id="1331910"/>
    <lineage>
        <taxon>Bacteria</taxon>
        <taxon>Pseudomonadati</taxon>
        <taxon>Planctomycetota</taxon>
        <taxon>Planctomycetia</taxon>
        <taxon>Pirellulales</taxon>
        <taxon>Thermoguttaceae</taxon>
        <taxon>Thermogutta</taxon>
    </lineage>
</organism>
<keyword evidence="2" id="KW-0812">Transmembrane</keyword>
<evidence type="ECO:0000256" key="2">
    <source>
        <dbReference type="SAM" id="Phobius"/>
    </source>
</evidence>
<reference evidence="3 4" key="1">
    <citation type="journal article" name="Front. Microbiol.">
        <title>Sugar Metabolism of the First Thermophilic Planctomycete Thermogutta terrifontis: Comparative Genomic and Transcriptomic Approaches.</title>
        <authorList>
            <person name="Elcheninov A.G."/>
            <person name="Menzel P."/>
            <person name="Gudbergsdottir S.R."/>
            <person name="Slesarev A.I."/>
            <person name="Kadnikov V.V."/>
            <person name="Krogh A."/>
            <person name="Bonch-Osmolovskaya E.A."/>
            <person name="Peng X."/>
            <person name="Kublanov I.V."/>
        </authorList>
    </citation>
    <scope>NUCLEOTIDE SEQUENCE [LARGE SCALE GENOMIC DNA]</scope>
    <source>
        <strain evidence="3 4">R1</strain>
    </source>
</reference>
<keyword evidence="4" id="KW-1185">Reference proteome</keyword>
<gene>
    <name evidence="3" type="ORF">THTE_1014</name>
</gene>
<feature type="transmembrane region" description="Helical" evidence="2">
    <location>
        <begin position="39"/>
        <end position="62"/>
    </location>
</feature>
<name>A0A286RCC6_9BACT</name>
<sequence length="116" mass="13055">MAISQLWQQSWRRPVEVGRSARPRKPRQSFRDREARRGVLTFEWVILITLLVLGIVGAYTAFRDGVIDELGDICGAVLSVDQSFETHAPDDLPCAGSWGSWQDDDAGQNIERGRNL</sequence>
<feature type="region of interest" description="Disordered" evidence="1">
    <location>
        <begin position="95"/>
        <end position="116"/>
    </location>
</feature>
<keyword evidence="2" id="KW-0472">Membrane</keyword>
<accession>A0A286RCC6</accession>
<dbReference type="RefSeq" id="WP_095414158.1">
    <property type="nucleotide sequence ID" value="NZ_CP018477.1"/>
</dbReference>
<evidence type="ECO:0000313" key="3">
    <source>
        <dbReference type="EMBL" id="ASV73616.1"/>
    </source>
</evidence>
<dbReference type="KEGG" id="ttf:THTE_1014"/>
<evidence type="ECO:0000256" key="1">
    <source>
        <dbReference type="SAM" id="MobiDB-lite"/>
    </source>
</evidence>